<dbReference type="PANTHER" id="PTHR33795:SF1">
    <property type="entry name" value="INSERTION ELEMENT IS150 PROTEIN INSJ"/>
    <property type="match status" value="1"/>
</dbReference>
<dbReference type="PANTHER" id="PTHR33795">
    <property type="entry name" value="INSERTION ELEMENT IS150 PROTEIN INSJ"/>
    <property type="match status" value="1"/>
</dbReference>
<accession>A0A2I4N095</accession>
<evidence type="ECO:0000313" key="1">
    <source>
        <dbReference type="EMBL" id="NEZ94330.1"/>
    </source>
</evidence>
<dbReference type="SUPFAM" id="SSF46689">
    <property type="entry name" value="Homeodomain-like"/>
    <property type="match status" value="1"/>
</dbReference>
<dbReference type="GO" id="GO:0004803">
    <property type="term" value="F:transposase activity"/>
    <property type="evidence" value="ECO:0007669"/>
    <property type="project" value="InterPro"/>
</dbReference>
<gene>
    <name evidence="1" type="ORF">EXM69_20975</name>
</gene>
<protein>
    <submittedName>
        <fullName evidence="1">Transposase</fullName>
    </submittedName>
</protein>
<dbReference type="InterPro" id="IPR052057">
    <property type="entry name" value="IS150/IS1296_orfA-like"/>
</dbReference>
<dbReference type="GO" id="GO:0003677">
    <property type="term" value="F:DNA binding"/>
    <property type="evidence" value="ECO:0007669"/>
    <property type="project" value="InterPro"/>
</dbReference>
<sequence length="101" mass="11926">MKSKQRNYSKEIKMKAVKMYLEDGMGSTRIAKELGLSSYKRVLLWAKNYQEFGEDWLEERRGKDSTVHKGRPSKKTKSIEEENLRLKAENEYLKKLLLVGR</sequence>
<dbReference type="EMBL" id="SGKC01000117">
    <property type="protein sequence ID" value="NEZ94330.1"/>
    <property type="molecule type" value="Genomic_DNA"/>
</dbReference>
<proteinExistence type="predicted"/>
<dbReference type="Pfam" id="PF01527">
    <property type="entry name" value="HTH_Tnp_1"/>
    <property type="match status" value="1"/>
</dbReference>
<dbReference type="InterPro" id="IPR009057">
    <property type="entry name" value="Homeodomain-like_sf"/>
</dbReference>
<dbReference type="InterPro" id="IPR002514">
    <property type="entry name" value="Transposase_8"/>
</dbReference>
<evidence type="ECO:0000313" key="2">
    <source>
        <dbReference type="Proteomes" id="UP000473887"/>
    </source>
</evidence>
<reference evidence="1 2" key="1">
    <citation type="submission" date="2019-02" db="EMBL/GenBank/DDBJ databases">
        <title>Genome sequencing of Clostridium botulinum clinical isolates.</title>
        <authorList>
            <person name="Brunt J."/>
            <person name="Van Vliet A.H.M."/>
            <person name="Stringer S.C."/>
            <person name="Grant K.A."/>
            <person name="Carter A.C."/>
            <person name="Peck M.W."/>
        </authorList>
    </citation>
    <scope>NUCLEOTIDE SEQUENCE [LARGE SCALE GENOMIC DNA]</scope>
    <source>
        <strain evidence="1 2">H142660711</strain>
    </source>
</reference>
<dbReference type="GO" id="GO:0006313">
    <property type="term" value="P:DNA transposition"/>
    <property type="evidence" value="ECO:0007669"/>
    <property type="project" value="InterPro"/>
</dbReference>
<dbReference type="Proteomes" id="UP000473887">
    <property type="component" value="Unassembled WGS sequence"/>
</dbReference>
<dbReference type="RefSeq" id="WP_003359768.1">
    <property type="nucleotide sequence ID" value="NZ_AP025140.1"/>
</dbReference>
<organism evidence="1 2">
    <name type="scientific">Clostridium botulinum</name>
    <dbReference type="NCBI Taxonomy" id="1491"/>
    <lineage>
        <taxon>Bacteria</taxon>
        <taxon>Bacillati</taxon>
        <taxon>Bacillota</taxon>
        <taxon>Clostridia</taxon>
        <taxon>Eubacteriales</taxon>
        <taxon>Clostridiaceae</taxon>
        <taxon>Clostridium</taxon>
    </lineage>
</organism>
<comment type="caution">
    <text evidence="1">The sequence shown here is derived from an EMBL/GenBank/DDBJ whole genome shotgun (WGS) entry which is preliminary data.</text>
</comment>
<dbReference type="AlphaFoldDB" id="A0A2I4N095"/>
<name>A0A2I4N095_CLOBO</name>